<organism evidence="2 3">
    <name type="scientific">Natronobacterium haloterrestre</name>
    <name type="common">Halobiforma haloterrestris</name>
    <dbReference type="NCBI Taxonomy" id="148448"/>
    <lineage>
        <taxon>Archaea</taxon>
        <taxon>Methanobacteriati</taxon>
        <taxon>Methanobacteriota</taxon>
        <taxon>Stenosarchaea group</taxon>
        <taxon>Halobacteria</taxon>
        <taxon>Halobacteriales</taxon>
        <taxon>Natrialbaceae</taxon>
        <taxon>Natronobacterium</taxon>
    </lineage>
</organism>
<dbReference type="OrthoDB" id="237859at2157"/>
<dbReference type="Pfam" id="PF26481">
    <property type="entry name" value="DUF8154"/>
    <property type="match status" value="1"/>
</dbReference>
<evidence type="ECO:0000313" key="2">
    <source>
        <dbReference type="EMBL" id="SFC59734.1"/>
    </source>
</evidence>
<accession>A0A1I1KFI2</accession>
<feature type="domain" description="DUF8154" evidence="1">
    <location>
        <begin position="5"/>
        <end position="163"/>
    </location>
</feature>
<protein>
    <recommendedName>
        <fullName evidence="1">DUF8154 domain-containing protein</fullName>
    </recommendedName>
</protein>
<name>A0A1I1KFI2_NATHA</name>
<gene>
    <name evidence="2" type="ORF">SAMN05444422_111108</name>
</gene>
<dbReference type="Proteomes" id="UP000199161">
    <property type="component" value="Unassembled WGS sequence"/>
</dbReference>
<dbReference type="InterPro" id="IPR058467">
    <property type="entry name" value="DUF8154"/>
</dbReference>
<sequence length="164" mass="18356">MPINHDDIEPELSNAQEAFRRGGQTPEEGLDVSSADLVQLRKACRLLSGAERLLEDGYYTLTIEAAFTSIERTLLFWLITEGHHDPSQPPQSHTTAINRSAEVGFITDEVATELEDLWNENRAHTYYQDGMATDDRADTMVALADEIHSQIINLVGQSHECICE</sequence>
<keyword evidence="3" id="KW-1185">Reference proteome</keyword>
<dbReference type="EMBL" id="FOKW01000011">
    <property type="protein sequence ID" value="SFC59734.1"/>
    <property type="molecule type" value="Genomic_DNA"/>
</dbReference>
<reference evidence="3" key="1">
    <citation type="submission" date="2016-10" db="EMBL/GenBank/DDBJ databases">
        <authorList>
            <person name="Varghese N."/>
            <person name="Submissions S."/>
        </authorList>
    </citation>
    <scope>NUCLEOTIDE SEQUENCE [LARGE SCALE GENOMIC DNA]</scope>
    <source>
        <strain evidence="3">DSM 13078</strain>
    </source>
</reference>
<dbReference type="AlphaFoldDB" id="A0A1I1KFI2"/>
<dbReference type="RefSeq" id="WP_089789504.1">
    <property type="nucleotide sequence ID" value="NZ_FOKW01000011.1"/>
</dbReference>
<proteinExistence type="predicted"/>
<dbReference type="Gene3D" id="1.20.120.330">
    <property type="entry name" value="Nucleotidyltransferases domain 2"/>
    <property type="match status" value="1"/>
</dbReference>
<evidence type="ECO:0000259" key="1">
    <source>
        <dbReference type="Pfam" id="PF26481"/>
    </source>
</evidence>
<evidence type="ECO:0000313" key="3">
    <source>
        <dbReference type="Proteomes" id="UP000199161"/>
    </source>
</evidence>